<proteinExistence type="predicted"/>
<evidence type="ECO:0000313" key="2">
    <source>
        <dbReference type="Proteomes" id="UP001497482"/>
    </source>
</evidence>
<evidence type="ECO:0000313" key="1">
    <source>
        <dbReference type="EMBL" id="CAL1612401.1"/>
    </source>
</evidence>
<accession>A0AAV2MGC0</accession>
<sequence length="86" mass="9118">MRSLYGPSSISSAALASTQFSDFSVTDRTRVPVVTVIDSGLNDVTGAVCEVKGECVYIRQQVDPLLSGPRSLSAAVGDGQLYHLWA</sequence>
<dbReference type="AlphaFoldDB" id="A0AAV2MGC0"/>
<keyword evidence="2" id="KW-1185">Reference proteome</keyword>
<dbReference type="EMBL" id="OZ035829">
    <property type="protein sequence ID" value="CAL1612401.1"/>
    <property type="molecule type" value="Genomic_DNA"/>
</dbReference>
<organism evidence="1 2">
    <name type="scientific">Knipowitschia caucasica</name>
    <name type="common">Caucasian dwarf goby</name>
    <name type="synonym">Pomatoschistus caucasicus</name>
    <dbReference type="NCBI Taxonomy" id="637954"/>
    <lineage>
        <taxon>Eukaryota</taxon>
        <taxon>Metazoa</taxon>
        <taxon>Chordata</taxon>
        <taxon>Craniata</taxon>
        <taxon>Vertebrata</taxon>
        <taxon>Euteleostomi</taxon>
        <taxon>Actinopterygii</taxon>
        <taxon>Neopterygii</taxon>
        <taxon>Teleostei</taxon>
        <taxon>Neoteleostei</taxon>
        <taxon>Acanthomorphata</taxon>
        <taxon>Gobiaria</taxon>
        <taxon>Gobiiformes</taxon>
        <taxon>Gobioidei</taxon>
        <taxon>Gobiidae</taxon>
        <taxon>Gobiinae</taxon>
        <taxon>Knipowitschia</taxon>
    </lineage>
</organism>
<gene>
    <name evidence="1" type="ORF">KC01_LOCUS38723</name>
</gene>
<name>A0AAV2MGC0_KNICA</name>
<protein>
    <submittedName>
        <fullName evidence="1">Uncharacterized protein</fullName>
    </submittedName>
</protein>
<dbReference type="Proteomes" id="UP001497482">
    <property type="component" value="Chromosome 7"/>
</dbReference>
<reference evidence="1 2" key="1">
    <citation type="submission" date="2024-04" db="EMBL/GenBank/DDBJ databases">
        <authorList>
            <person name="Waldvogel A.-M."/>
            <person name="Schoenle A."/>
        </authorList>
    </citation>
    <scope>NUCLEOTIDE SEQUENCE [LARGE SCALE GENOMIC DNA]</scope>
</reference>